<dbReference type="EMBL" id="CP011390">
    <property type="protein sequence ID" value="ANE49179.1"/>
    <property type="molecule type" value="Genomic_DNA"/>
</dbReference>
<dbReference type="SUPFAM" id="SSF48317">
    <property type="entry name" value="Acid phosphatase/Vanadium-dependent haloperoxidase"/>
    <property type="match status" value="1"/>
</dbReference>
<keyword evidence="2" id="KW-1185">Reference proteome</keyword>
<gene>
    <name evidence="1" type="ORF">SY85_00340</name>
</gene>
<dbReference type="Proteomes" id="UP000077177">
    <property type="component" value="Chromosome"/>
</dbReference>
<dbReference type="RefSeq" id="WP_066401235.1">
    <property type="nucleotide sequence ID" value="NZ_CP011390.1"/>
</dbReference>
<evidence type="ECO:0000313" key="2">
    <source>
        <dbReference type="Proteomes" id="UP000077177"/>
    </source>
</evidence>
<dbReference type="InterPro" id="IPR036938">
    <property type="entry name" value="PAP2/HPO_sf"/>
</dbReference>
<reference evidence="2" key="1">
    <citation type="submission" date="2015-01" db="EMBL/GenBank/DDBJ databases">
        <title>Flavisolibacter sp./LCS9/ whole genome sequencing.</title>
        <authorList>
            <person name="Kim M.K."/>
            <person name="Srinivasan S."/>
            <person name="Lee J.-J."/>
        </authorList>
    </citation>
    <scope>NUCLEOTIDE SEQUENCE [LARGE SCALE GENOMIC DNA]</scope>
    <source>
        <strain evidence="2">LCS9</strain>
    </source>
</reference>
<name>A0A172TQ28_9BACT</name>
<dbReference type="KEGG" id="fla:SY85_00340"/>
<evidence type="ECO:0000313" key="1">
    <source>
        <dbReference type="EMBL" id="ANE49179.1"/>
    </source>
</evidence>
<dbReference type="Gene3D" id="1.10.606.20">
    <property type="match status" value="1"/>
</dbReference>
<dbReference type="PANTHER" id="PTHR34599:SF2">
    <property type="entry name" value="TRAF-TYPE DOMAIN-CONTAINING PROTEIN"/>
    <property type="match status" value="1"/>
</dbReference>
<dbReference type="CDD" id="cd03398">
    <property type="entry name" value="PAP2_haloperoxidase"/>
    <property type="match status" value="1"/>
</dbReference>
<reference evidence="1 2" key="2">
    <citation type="journal article" date="2016" name="Int. J. Syst. Evol. Microbiol.">
        <title>Flavisolibacter tropicus sp. nov., isolated from tropical soil.</title>
        <authorList>
            <person name="Lee J.J."/>
            <person name="Kang M.S."/>
            <person name="Kim G.S."/>
            <person name="Lee C.S."/>
            <person name="Lim S."/>
            <person name="Lee J."/>
            <person name="Roh S.H."/>
            <person name="Kang H."/>
            <person name="Ha J.M."/>
            <person name="Bae S."/>
            <person name="Jung H.Y."/>
            <person name="Kim M.K."/>
        </authorList>
    </citation>
    <scope>NUCLEOTIDE SEQUENCE [LARGE SCALE GENOMIC DNA]</scope>
    <source>
        <strain evidence="1 2">LCS9</strain>
    </source>
</reference>
<organism evidence="1 2">
    <name type="scientific">Flavisolibacter tropicus</name>
    <dbReference type="NCBI Taxonomy" id="1492898"/>
    <lineage>
        <taxon>Bacteria</taxon>
        <taxon>Pseudomonadati</taxon>
        <taxon>Bacteroidota</taxon>
        <taxon>Chitinophagia</taxon>
        <taxon>Chitinophagales</taxon>
        <taxon>Chitinophagaceae</taxon>
        <taxon>Flavisolibacter</taxon>
    </lineage>
</organism>
<sequence>MKYLILFAVIVMMNGACRHKGDYQPVFDNPGLYSKSVYELNSVVMDNNFSPVVAARNYVYANIAAYECIAAGDYRFVSLVGQIKHMPVMPKPAEPAKVNYHLAALLSLIKVGNAVTFPEGALMDYWQNLYDKADSAGMPADVLKQTVAFSDTIVSAILKWSKGDNYAQTRSAEKYTVTVEDGRWVPTPPAYAQAMEPHWCEIRPMSLDSASQFAPPAPPVFNVKSPTSHFYKDVMEVKTVGDSLTDEQRHIADFFDDNPFNLHVTGHAMYATKKFSPPGHWMNIVGIATQKAGKDFSTTVAAYAATSIALFDGFIACWYTKYKTNGVRPETVINKYFDPNWRPYIQTPPFPTYVSGHSVISNASAEVMTYFLGDHFAFTDTSESEFGIANRSFRSFRDAAQEASFSRLYGGIHYRSDLEQGNEVGKKVGAYVVSKLHFQRNQNQLSQNK</sequence>
<dbReference type="STRING" id="1492898.SY85_00340"/>
<dbReference type="AlphaFoldDB" id="A0A172TQ28"/>
<protein>
    <submittedName>
        <fullName evidence="1">Phosphoesterase PA-phosphatase</fullName>
    </submittedName>
</protein>
<proteinExistence type="predicted"/>
<dbReference type="PANTHER" id="PTHR34599">
    <property type="entry name" value="PEROXIDASE-RELATED"/>
    <property type="match status" value="1"/>
</dbReference>
<accession>A0A172TQ28</accession>
<dbReference type="InterPro" id="IPR052559">
    <property type="entry name" value="V-haloperoxidase"/>
</dbReference>